<dbReference type="PANTHER" id="PTHR10605">
    <property type="entry name" value="HEPARAN SULFATE SULFOTRANSFERASE"/>
    <property type="match status" value="1"/>
</dbReference>
<name>A0ABW6IFX5_9CYAN</name>
<comment type="caution">
    <text evidence="4">The sequence shown here is derived from an EMBL/GenBank/DDBJ whole genome shotgun (WGS) entry which is preliminary data.</text>
</comment>
<dbReference type="Gene3D" id="3.40.50.300">
    <property type="entry name" value="P-loop containing nucleotide triphosphate hydrolases"/>
    <property type="match status" value="1"/>
</dbReference>
<dbReference type="InterPro" id="IPR000863">
    <property type="entry name" value="Sulfotransferase_dom"/>
</dbReference>
<evidence type="ECO:0000313" key="4">
    <source>
        <dbReference type="EMBL" id="MFE4107066.1"/>
    </source>
</evidence>
<sequence>MPKPSFFIVGAPKCGTTALCKYLNRHPDIFIPQLKELHYFDTDLKTKSKAHSRSEYLALFADRAGKICGEGTPTYLYSKTAAEEIYRFEPKAKIIIMLREPISMMYALHSQHLFNGSSETVPDFEKALMLEPERKIGKHIPDRCVEPKILFYREIASFTAQVKRYLDIFGKAQVKIILFDEFTQATEKICQETFLFLGVNPTFETDFSPINANKKVRSYFLQKLLKYPPAEVLAVGKYLVPLPQSWRRKLLETTKAALKRLNTEQKPRPPLATSLKKRLSEEFVLEVQQLANLIGRDLNHWL</sequence>
<evidence type="ECO:0000256" key="1">
    <source>
        <dbReference type="ARBA" id="ARBA00022679"/>
    </source>
</evidence>
<accession>A0ABW6IFX5</accession>
<dbReference type="InterPro" id="IPR027417">
    <property type="entry name" value="P-loop_NTPase"/>
</dbReference>
<keyword evidence="2" id="KW-0325">Glycoprotein</keyword>
<dbReference type="RefSeq" id="WP_377965427.1">
    <property type="nucleotide sequence ID" value="NZ_JBHZOL010000077.1"/>
</dbReference>
<dbReference type="GO" id="GO:0016740">
    <property type="term" value="F:transferase activity"/>
    <property type="evidence" value="ECO:0007669"/>
    <property type="project" value="UniProtKB-KW"/>
</dbReference>
<keyword evidence="5" id="KW-1185">Reference proteome</keyword>
<gene>
    <name evidence="4" type="ORF">ACFVKH_12295</name>
</gene>
<dbReference type="EMBL" id="JBHZOL010000077">
    <property type="protein sequence ID" value="MFE4107066.1"/>
    <property type="molecule type" value="Genomic_DNA"/>
</dbReference>
<dbReference type="InterPro" id="IPR037359">
    <property type="entry name" value="NST/OST"/>
</dbReference>
<dbReference type="Pfam" id="PF00685">
    <property type="entry name" value="Sulfotransfer_1"/>
    <property type="match status" value="1"/>
</dbReference>
<dbReference type="SUPFAM" id="SSF52540">
    <property type="entry name" value="P-loop containing nucleoside triphosphate hydrolases"/>
    <property type="match status" value="1"/>
</dbReference>
<dbReference type="EC" id="2.8.2.-" evidence="4"/>
<reference evidence="4 5" key="1">
    <citation type="submission" date="2024-10" db="EMBL/GenBank/DDBJ databases">
        <authorList>
            <person name="Ratan Roy A."/>
            <person name="Morales Sandoval P.H."/>
            <person name="De Los Santos Villalobos S."/>
            <person name="Chakraborty S."/>
            <person name="Mukherjee J."/>
        </authorList>
    </citation>
    <scope>NUCLEOTIDE SEQUENCE [LARGE SCALE GENOMIC DNA]</scope>
    <source>
        <strain evidence="4 5">S1</strain>
    </source>
</reference>
<dbReference type="PANTHER" id="PTHR10605:SF56">
    <property type="entry name" value="BIFUNCTIONAL HEPARAN SULFATE N-DEACETYLASE_N-SULFOTRANSFERASE"/>
    <property type="match status" value="1"/>
</dbReference>
<keyword evidence="1 4" id="KW-0808">Transferase</keyword>
<feature type="domain" description="Sulfotransferase" evidence="3">
    <location>
        <begin position="4"/>
        <end position="202"/>
    </location>
</feature>
<dbReference type="Proteomes" id="UP001600165">
    <property type="component" value="Unassembled WGS sequence"/>
</dbReference>
<protein>
    <submittedName>
        <fullName evidence="4">Sulfotransferase family protein</fullName>
        <ecNumber evidence="4">2.8.2.-</ecNumber>
    </submittedName>
</protein>
<evidence type="ECO:0000256" key="2">
    <source>
        <dbReference type="ARBA" id="ARBA00023180"/>
    </source>
</evidence>
<proteinExistence type="predicted"/>
<evidence type="ECO:0000313" key="5">
    <source>
        <dbReference type="Proteomes" id="UP001600165"/>
    </source>
</evidence>
<organism evidence="4 5">
    <name type="scientific">Almyronema epifaneia S1</name>
    <dbReference type="NCBI Taxonomy" id="2991925"/>
    <lineage>
        <taxon>Bacteria</taxon>
        <taxon>Bacillati</taxon>
        <taxon>Cyanobacteriota</taxon>
        <taxon>Cyanophyceae</taxon>
        <taxon>Nodosilineales</taxon>
        <taxon>Nodosilineaceae</taxon>
        <taxon>Almyronema</taxon>
        <taxon>Almyronema epifaneia</taxon>
    </lineage>
</organism>
<evidence type="ECO:0000259" key="3">
    <source>
        <dbReference type="Pfam" id="PF00685"/>
    </source>
</evidence>